<gene>
    <name evidence="2" type="ORF">AJ79_04889</name>
</gene>
<feature type="compositionally biased region" description="Pro residues" evidence="1">
    <location>
        <begin position="767"/>
        <end position="778"/>
    </location>
</feature>
<evidence type="ECO:0000313" key="3">
    <source>
        <dbReference type="Proteomes" id="UP000223968"/>
    </source>
</evidence>
<feature type="region of interest" description="Disordered" evidence="1">
    <location>
        <begin position="506"/>
        <end position="535"/>
    </location>
</feature>
<feature type="region of interest" description="Disordered" evidence="1">
    <location>
        <begin position="711"/>
        <end position="1003"/>
    </location>
</feature>
<feature type="compositionally biased region" description="Basic and acidic residues" evidence="1">
    <location>
        <begin position="1111"/>
        <end position="1121"/>
    </location>
</feature>
<dbReference type="AlphaFoldDB" id="A0A2B7XS20"/>
<feature type="compositionally biased region" description="Basic and acidic residues" evidence="1">
    <location>
        <begin position="355"/>
        <end position="366"/>
    </location>
</feature>
<feature type="region of interest" description="Disordered" evidence="1">
    <location>
        <begin position="137"/>
        <end position="221"/>
    </location>
</feature>
<proteinExistence type="predicted"/>
<feature type="region of interest" description="Disordered" evidence="1">
    <location>
        <begin position="580"/>
        <end position="639"/>
    </location>
</feature>
<organism evidence="2 3">
    <name type="scientific">Helicocarpus griseus UAMH5409</name>
    <dbReference type="NCBI Taxonomy" id="1447875"/>
    <lineage>
        <taxon>Eukaryota</taxon>
        <taxon>Fungi</taxon>
        <taxon>Dikarya</taxon>
        <taxon>Ascomycota</taxon>
        <taxon>Pezizomycotina</taxon>
        <taxon>Eurotiomycetes</taxon>
        <taxon>Eurotiomycetidae</taxon>
        <taxon>Onygenales</taxon>
        <taxon>Ajellomycetaceae</taxon>
        <taxon>Helicocarpus</taxon>
    </lineage>
</organism>
<feature type="compositionally biased region" description="Basic and acidic residues" evidence="1">
    <location>
        <begin position="730"/>
        <end position="750"/>
    </location>
</feature>
<feature type="region of interest" description="Disordered" evidence="1">
    <location>
        <begin position="347"/>
        <end position="374"/>
    </location>
</feature>
<reference evidence="2 3" key="1">
    <citation type="submission" date="2017-10" db="EMBL/GenBank/DDBJ databases">
        <title>Comparative genomics in systemic dimorphic fungi from Ajellomycetaceae.</title>
        <authorList>
            <person name="Munoz J.F."/>
            <person name="Mcewen J.G."/>
            <person name="Clay O.K."/>
            <person name="Cuomo C.A."/>
        </authorList>
    </citation>
    <scope>NUCLEOTIDE SEQUENCE [LARGE SCALE GENOMIC DNA]</scope>
    <source>
        <strain evidence="2 3">UAMH5409</strain>
    </source>
</reference>
<protein>
    <submittedName>
        <fullName evidence="2">Uncharacterized protein</fullName>
    </submittedName>
</protein>
<dbReference type="OrthoDB" id="4188047at2759"/>
<feature type="compositionally biased region" description="Basic and acidic residues" evidence="1">
    <location>
        <begin position="843"/>
        <end position="855"/>
    </location>
</feature>
<feature type="region of interest" description="Disordered" evidence="1">
    <location>
        <begin position="17"/>
        <end position="40"/>
    </location>
</feature>
<feature type="compositionally biased region" description="Basic and acidic residues" evidence="1">
    <location>
        <begin position="625"/>
        <end position="639"/>
    </location>
</feature>
<feature type="compositionally biased region" description="Low complexity" evidence="1">
    <location>
        <begin position="1065"/>
        <end position="1085"/>
    </location>
</feature>
<keyword evidence="3" id="KW-1185">Reference proteome</keyword>
<feature type="region of interest" description="Disordered" evidence="1">
    <location>
        <begin position="409"/>
        <end position="457"/>
    </location>
</feature>
<feature type="compositionally biased region" description="Low complexity" evidence="1">
    <location>
        <begin position="949"/>
        <end position="988"/>
    </location>
</feature>
<feature type="region of interest" description="Disordered" evidence="1">
    <location>
        <begin position="296"/>
        <end position="316"/>
    </location>
</feature>
<feature type="compositionally biased region" description="Polar residues" evidence="1">
    <location>
        <begin position="751"/>
        <end position="760"/>
    </location>
</feature>
<dbReference type="Proteomes" id="UP000223968">
    <property type="component" value="Unassembled WGS sequence"/>
</dbReference>
<comment type="caution">
    <text evidence="2">The sequence shown here is derived from an EMBL/GenBank/DDBJ whole genome shotgun (WGS) entry which is preliminary data.</text>
</comment>
<accession>A0A2B7XS20</accession>
<evidence type="ECO:0000313" key="2">
    <source>
        <dbReference type="EMBL" id="PGH11388.1"/>
    </source>
</evidence>
<feature type="compositionally biased region" description="Low complexity" evidence="1">
    <location>
        <begin position="909"/>
        <end position="921"/>
    </location>
</feature>
<feature type="compositionally biased region" description="Basic residues" evidence="1">
    <location>
        <begin position="506"/>
        <end position="516"/>
    </location>
</feature>
<evidence type="ECO:0000256" key="1">
    <source>
        <dbReference type="SAM" id="MobiDB-lite"/>
    </source>
</evidence>
<feature type="compositionally biased region" description="Basic and acidic residues" evidence="1">
    <location>
        <begin position="1086"/>
        <end position="1100"/>
    </location>
</feature>
<dbReference type="EMBL" id="PDNB01000073">
    <property type="protein sequence ID" value="PGH11388.1"/>
    <property type="molecule type" value="Genomic_DNA"/>
</dbReference>
<sequence>MSGWQLASDDCECADGGIARPGAPCPTVPAGRSREEDEGEDGVVAVGDRISISLLDNKRPVSRRGTVYSIAGRNNDIVYDEVSRYGPRPTTSTSTQTSCGNTLDFIRYLDGQHEPMHCSAPYQIVVRLLKSGRKRLRQLEDSSNNRSKTWHKNDATTKNDHHRQPEGLRSSLWGSKTKTKTRKRSEDATSQPLHDADEHPRQRRRWMGSSGTRNSKKNAGFAEYQDRDFLYPGVGRLPSLSTEGGKSNAENHNNNNDGEHRRQSLVVVRSRSQRRQISISRDISQSHEVFWQPKKTRPAHPNLKNLGDASIGEQGPTTALPSTVLAVVDAGASGAVGSNCLSTASSTCQAQGSSCDRESSPAEDNKNNNNNISRSKDCHLQSQQYWYPEQSTVPDFSNINNLNIAASTLQPLTEDPPPPNKLPNNSNTYTTAPVPAPAPQLPEFSPSSTPPASASCRPVLKTKKPLPRLPPEAAHIDLQCLPPRSSSKGACRSSSLFSAFSHHHHHHHYHRRRRSSCSKSRIGPPAFARSSTDTQSLISLFPRPVRSLNASRSAASIPSLGQMQSLQAVVASSIASNDTKLANNTKENRMSLSEKSPLAASPLQQDTCTTPDMAASISRPQTTDGIKRAHEQSKSTDLQDRFILTAPGERVSMESNIGRRLTPRPSLESKKLRCLGISDPAKTDATKPMNKMTRAERVFALRMRDICLARSNIKKDPAEQPPAPEAKGSTPEEVRRGWEQQTDNKDKNNKPTDASTTPNSRRNDAPGSPPDIPLPADPPVSSMRSPPNKGLLGPSRPKSQPSSVISLDATIAHKAEARMSTSSGESTHGSSSNKSWSSRSAHSGHDIHHHDHSTHAENQVSGLQPDGLKNETTNSRGARPLSPLPPPMSDEQHTGNRVDCGNCAACSHSRSNPSPSNNRKNTFFYRDNNSDPRIHHHSASQTPRREAFPQDTSRPQTPRQRTPPHYSHSNANSNRNSTSNHNTHATSSPQSFTRPRSQDPSHPHCEARIAFLERQNKMLQAALIAALDVGVTFDADVMRGVTSTAPVSIASPDSETNNKDSYRQSYASTATTGTTRTTASASANRRSIDGRQSYIRDKSVEPAANVVRSRSVRDSRTRKYVGDSYPMPANAGEKVLMSEGQESRK</sequence>
<feature type="compositionally biased region" description="Polar residues" evidence="1">
    <location>
        <begin position="580"/>
        <end position="594"/>
    </location>
</feature>
<feature type="compositionally biased region" description="Low complexity" evidence="1">
    <location>
        <begin position="445"/>
        <end position="457"/>
    </location>
</feature>
<feature type="region of interest" description="Disordered" evidence="1">
    <location>
        <begin position="235"/>
        <end position="262"/>
    </location>
</feature>
<feature type="compositionally biased region" description="Basic and acidic residues" evidence="1">
    <location>
        <begin position="151"/>
        <end position="166"/>
    </location>
</feature>
<name>A0A2B7XS20_9EURO</name>
<feature type="region of interest" description="Disordered" evidence="1">
    <location>
        <begin position="1047"/>
        <end position="1145"/>
    </location>
</feature>
<dbReference type="STRING" id="1447875.A0A2B7XS20"/>
<feature type="compositionally biased region" description="Low complexity" evidence="1">
    <location>
        <begin position="422"/>
        <end position="433"/>
    </location>
</feature>
<feature type="compositionally biased region" description="Low complexity" evidence="1">
    <location>
        <begin position="820"/>
        <end position="841"/>
    </location>
</feature>